<evidence type="ECO:0000313" key="8">
    <source>
        <dbReference type="Proteomes" id="UP000019116"/>
    </source>
</evidence>
<dbReference type="Gramene" id="TraesWEE_scaffold_020941_01G000200.1">
    <property type="protein sequence ID" value="TraesWEE_scaffold_020941_01G000200.1"/>
    <property type="gene ID" value="TraesWEE_scaffold_020941_01G000200"/>
</dbReference>
<dbReference type="Gramene" id="TraesCLE_scaffold_080740_01G000200.1">
    <property type="protein sequence ID" value="TraesCLE_scaffold_080740_01G000200.1"/>
    <property type="gene ID" value="TraesCLE_scaffold_080740_01G000200"/>
</dbReference>
<evidence type="ECO:0000259" key="6">
    <source>
        <dbReference type="PROSITE" id="PS51999"/>
    </source>
</evidence>
<feature type="coiled-coil region" evidence="5">
    <location>
        <begin position="209"/>
        <end position="236"/>
    </location>
</feature>
<dbReference type="Gramene" id="TraesPARA_EIv1.0_0065920.1">
    <property type="protein sequence ID" value="TraesPARA_EIv1.0_0065920.1.CDS"/>
    <property type="gene ID" value="TraesPARA_EIv1.0_0065920"/>
</dbReference>
<dbReference type="SMR" id="A0A3B5XXK9"/>
<dbReference type="Proteomes" id="UP000019116">
    <property type="component" value="Chromosome 1A"/>
</dbReference>
<evidence type="ECO:0000256" key="1">
    <source>
        <dbReference type="ARBA" id="ARBA00022723"/>
    </source>
</evidence>
<keyword evidence="8" id="KW-1185">Reference proteome</keyword>
<keyword evidence="2 4" id="KW-0863">Zinc-finger</keyword>
<dbReference type="Gramene" id="TraesLDM1A03G00068730.1">
    <property type="protein sequence ID" value="TraesLDM1A03G00068730.1"/>
    <property type="gene ID" value="TraesLDM1A03G00068730"/>
</dbReference>
<keyword evidence="3" id="KW-0862">Zinc</keyword>
<dbReference type="AlphaFoldDB" id="A0A3B5XXK9"/>
<organism evidence="7">
    <name type="scientific">Triticum aestivum</name>
    <name type="common">Wheat</name>
    <dbReference type="NCBI Taxonomy" id="4565"/>
    <lineage>
        <taxon>Eukaryota</taxon>
        <taxon>Viridiplantae</taxon>
        <taxon>Streptophyta</taxon>
        <taxon>Embryophyta</taxon>
        <taxon>Tracheophyta</taxon>
        <taxon>Spermatophyta</taxon>
        <taxon>Magnoliopsida</taxon>
        <taxon>Liliopsida</taxon>
        <taxon>Poales</taxon>
        <taxon>Poaceae</taxon>
        <taxon>BOP clade</taxon>
        <taxon>Pooideae</taxon>
        <taxon>Triticodae</taxon>
        <taxon>Triticeae</taxon>
        <taxon>Triticinae</taxon>
        <taxon>Triticum</taxon>
    </lineage>
</organism>
<evidence type="ECO:0000256" key="4">
    <source>
        <dbReference type="PROSITE-ProRule" id="PRU01343"/>
    </source>
</evidence>
<dbReference type="PANTHER" id="PTHR35163">
    <property type="entry name" value="OS02G0467300 PROTEIN"/>
    <property type="match status" value="1"/>
</dbReference>
<dbReference type="Gramene" id="TraesSTA1A03G00069270.1">
    <property type="protein sequence ID" value="TraesSTA1A03G00069270.1"/>
    <property type="gene ID" value="TraesSTA1A03G00069270"/>
</dbReference>
<dbReference type="Gramene" id="TraesCS1A02G142100.1">
    <property type="protein sequence ID" value="TraesCS1A02G142100.1"/>
    <property type="gene ID" value="TraesCS1A02G142100"/>
</dbReference>
<reference evidence="7" key="1">
    <citation type="submission" date="2018-08" db="EMBL/GenBank/DDBJ databases">
        <authorList>
            <person name="Rossello M."/>
        </authorList>
    </citation>
    <scope>NUCLEOTIDE SEQUENCE [LARGE SCALE GENOMIC DNA]</scope>
    <source>
        <strain evidence="7">cv. Chinese Spring</strain>
    </source>
</reference>
<keyword evidence="1" id="KW-0479">Metal-binding</keyword>
<dbReference type="Gramene" id="TraesARI1A03G00070650.1">
    <property type="protein sequence ID" value="TraesARI1A03G00070650.1"/>
    <property type="gene ID" value="TraesARI1A03G00070650"/>
</dbReference>
<evidence type="ECO:0000256" key="3">
    <source>
        <dbReference type="ARBA" id="ARBA00022833"/>
    </source>
</evidence>
<dbReference type="Gramene" id="TraesROB_scaffold_011220_01G000200.1">
    <property type="protein sequence ID" value="TraesROB_scaffold_011220_01G000200.1"/>
    <property type="gene ID" value="TraesROB_scaffold_011220_01G000200"/>
</dbReference>
<dbReference type="GO" id="GO:0008270">
    <property type="term" value="F:zinc ion binding"/>
    <property type="evidence" value="ECO:0007669"/>
    <property type="project" value="UniProtKB-KW"/>
</dbReference>
<dbReference type="Gramene" id="TraesCAD_scaffold_146292_01G000200.1">
    <property type="protein sequence ID" value="TraesCAD_scaffold_146292_01G000200.1"/>
    <property type="gene ID" value="TraesCAD_scaffold_146292_01G000200"/>
</dbReference>
<protein>
    <recommendedName>
        <fullName evidence="6">GRF-type domain-containing protein</fullName>
    </recommendedName>
</protein>
<evidence type="ECO:0000256" key="2">
    <source>
        <dbReference type="ARBA" id="ARBA00022771"/>
    </source>
</evidence>
<dbReference type="Gramene" id="TraesSYM1A03G00071570.1">
    <property type="protein sequence ID" value="TraesSYM1A03G00071570.1"/>
    <property type="gene ID" value="TraesSYM1A03G00071570"/>
</dbReference>
<reference evidence="7" key="2">
    <citation type="submission" date="2018-10" db="UniProtKB">
        <authorList>
            <consortium name="EnsemblPlants"/>
        </authorList>
    </citation>
    <scope>IDENTIFICATION</scope>
</reference>
<dbReference type="PANTHER" id="PTHR35163:SF13">
    <property type="entry name" value="NB-ARC DOMAIN-CONTAINING PROTEIN"/>
    <property type="match status" value="1"/>
</dbReference>
<dbReference type="OMA" id="VIGHAKY"/>
<dbReference type="Gramene" id="TraesMAC1A03G00070220.1">
    <property type="protein sequence ID" value="TraesMAC1A03G00070220.1"/>
    <property type="gene ID" value="TraesMAC1A03G00070220"/>
</dbReference>
<dbReference type="InterPro" id="IPR010666">
    <property type="entry name" value="Znf_GRF"/>
</dbReference>
<dbReference type="Gramene" id="TraesJUL1A03G00068410.1">
    <property type="protein sequence ID" value="TraesJUL1A03G00068410.1"/>
    <property type="gene ID" value="TraesJUL1A03G00068410"/>
</dbReference>
<feature type="domain" description="GRF-type" evidence="6">
    <location>
        <begin position="47"/>
        <end position="90"/>
    </location>
</feature>
<accession>A0A3B5XXK9</accession>
<dbReference type="Gramene" id="TraesNOR1A03G00069670.1">
    <property type="protein sequence ID" value="TraesNOR1A03G00069670.1"/>
    <property type="gene ID" value="TraesNOR1A03G00069670"/>
</dbReference>
<dbReference type="PROSITE" id="PS51999">
    <property type="entry name" value="ZF_GRF"/>
    <property type="match status" value="1"/>
</dbReference>
<keyword evidence="5" id="KW-0175">Coiled coil</keyword>
<dbReference type="EnsemblPlants" id="TraesCS1A02G142100.1">
    <property type="protein sequence ID" value="TraesCS1A02G142100.1"/>
    <property type="gene ID" value="TraesCS1A02G142100"/>
</dbReference>
<evidence type="ECO:0000256" key="5">
    <source>
        <dbReference type="SAM" id="Coils"/>
    </source>
</evidence>
<dbReference type="Gramene" id="TraesJAG1A03G00069070.1">
    <property type="protein sequence ID" value="TraesJAG1A03G00069070.1"/>
    <property type="gene ID" value="TraesJAG1A03G00069070"/>
</dbReference>
<name>A0A3B5XXK9_WHEAT</name>
<dbReference type="Gramene" id="TraesCS1A03G0380900.1">
    <property type="protein sequence ID" value="TraesCS1A03G0380900.1.CDS"/>
    <property type="gene ID" value="TraesCS1A03G0380900"/>
</dbReference>
<proteinExistence type="predicted"/>
<evidence type="ECO:0000313" key="7">
    <source>
        <dbReference type="EnsemblPlants" id="TraesCS1A02G142100.1"/>
    </source>
</evidence>
<dbReference type="Gramene" id="TraesLAC1A03G00071340.1">
    <property type="protein sequence ID" value="TraesLAC1A03G00071340.1"/>
    <property type="gene ID" value="TraesLAC1A03G00071340"/>
</dbReference>
<sequence length="267" mass="30967">MPSWKDGEESSDEEELLGMDLEQHWANPGTTIDASFCGRVADASITCRLHLAPCMKYVAFEGRDTGRRFYGCVVPQDGIDCGVAQWVDAPWPSILQRCLEKIWEMFHEENCGRVIGHAKYKKELDKVNKQLDTLGDQYSQLVEEVTKMFDWADQNNRVMSDEEFKQKQMDVDKDMEKLAISKEKYSADFGKMKQMEKLAQELKEVKCILRSQGEIIRNTRKERDEMKKERDWLIEENKKLEFLVGDLMKAGHGNKDKLAKIKSILDE</sequence>
<feature type="coiled-coil region" evidence="5">
    <location>
        <begin position="117"/>
        <end position="144"/>
    </location>
</feature>